<gene>
    <name evidence="2" type="ORF">SRABI133_03914</name>
</gene>
<evidence type="ECO:0008006" key="4">
    <source>
        <dbReference type="Google" id="ProtNLM"/>
    </source>
</evidence>
<feature type="signal peptide" evidence="1">
    <location>
        <begin position="1"/>
        <end position="18"/>
    </location>
</feature>
<accession>A0A9W4PHF1</accession>
<dbReference type="EMBL" id="CAKKMG010000073">
    <property type="protein sequence ID" value="CAH0280041.1"/>
    <property type="molecule type" value="Genomic_DNA"/>
</dbReference>
<protein>
    <recommendedName>
        <fullName evidence="4">Lipoprotein</fullName>
    </recommendedName>
</protein>
<comment type="caution">
    <text evidence="2">The sequence shown here is derived from an EMBL/GenBank/DDBJ whole genome shotgun (WGS) entry which is preliminary data.</text>
</comment>
<feature type="chain" id="PRO_5040846706" description="Lipoprotein" evidence="1">
    <location>
        <begin position="19"/>
        <end position="174"/>
    </location>
</feature>
<dbReference type="AlphaFoldDB" id="A0A9W4PHF1"/>
<dbReference type="PROSITE" id="PS51257">
    <property type="entry name" value="PROKAR_LIPOPROTEIN"/>
    <property type="match status" value="1"/>
</dbReference>
<proteinExistence type="predicted"/>
<name>A0A9W4PHF1_9BACI</name>
<organism evidence="2 3">
    <name type="scientific">Peribacillus simplex</name>
    <dbReference type="NCBI Taxonomy" id="1478"/>
    <lineage>
        <taxon>Bacteria</taxon>
        <taxon>Bacillati</taxon>
        <taxon>Bacillota</taxon>
        <taxon>Bacilli</taxon>
        <taxon>Bacillales</taxon>
        <taxon>Bacillaceae</taxon>
        <taxon>Peribacillus</taxon>
    </lineage>
</organism>
<reference evidence="2" key="1">
    <citation type="submission" date="2021-11" db="EMBL/GenBank/DDBJ databases">
        <authorList>
            <person name="Bulgarelli D."/>
        </authorList>
    </citation>
    <scope>NUCLEOTIDE SEQUENCE</scope>
    <source>
        <strain evidence="2">Bi133</strain>
    </source>
</reference>
<evidence type="ECO:0000256" key="1">
    <source>
        <dbReference type="SAM" id="SignalP"/>
    </source>
</evidence>
<evidence type="ECO:0000313" key="2">
    <source>
        <dbReference type="EMBL" id="CAH0280041.1"/>
    </source>
</evidence>
<dbReference type="RefSeq" id="WP_230303269.1">
    <property type="nucleotide sequence ID" value="NZ_CAKKMG010000073.1"/>
</dbReference>
<keyword evidence="1" id="KW-0732">Signal</keyword>
<sequence length="174" mass="20205">MNKILRMIIIFMFFGVVACNKNVAKEKDEPVKEDVIKVEDAEELFKGYYTELYTIKDPSNPPTFDEISDNIKGYISEDQYKAQIADRKYQIPELVAKELKKSIEVLDVNLEEQSINENGTRDYTYKTVLKVYDENSSEIYEKEGELTIANINNELKIIREWSRGVKIDGLKGFL</sequence>
<dbReference type="Proteomes" id="UP000789326">
    <property type="component" value="Unassembled WGS sequence"/>
</dbReference>
<evidence type="ECO:0000313" key="3">
    <source>
        <dbReference type="Proteomes" id="UP000789326"/>
    </source>
</evidence>